<reference evidence="1 2" key="1">
    <citation type="submission" date="2018-08" db="EMBL/GenBank/DDBJ databases">
        <title>A genome reference for cultivated species of the human gut microbiota.</title>
        <authorList>
            <person name="Zou Y."/>
            <person name="Xue W."/>
            <person name="Luo G."/>
        </authorList>
    </citation>
    <scope>NUCLEOTIDE SEQUENCE [LARGE SCALE GENOMIC DNA]</scope>
    <source>
        <strain evidence="1 2">AF28-11</strain>
    </source>
</reference>
<protein>
    <submittedName>
        <fullName evidence="1">Uncharacterized protein</fullName>
    </submittedName>
</protein>
<dbReference type="RefSeq" id="WP_117974784.1">
    <property type="nucleotide sequence ID" value="NZ_JADNHF010000009.1"/>
</dbReference>
<dbReference type="EMBL" id="QRTH01000013">
    <property type="protein sequence ID" value="RGQ47828.1"/>
    <property type="molecule type" value="Genomic_DNA"/>
</dbReference>
<organism evidence="1 2">
    <name type="scientific">Bacteroides uniformis</name>
    <dbReference type="NCBI Taxonomy" id="820"/>
    <lineage>
        <taxon>Bacteria</taxon>
        <taxon>Pseudomonadati</taxon>
        <taxon>Bacteroidota</taxon>
        <taxon>Bacteroidia</taxon>
        <taxon>Bacteroidales</taxon>
        <taxon>Bacteroidaceae</taxon>
        <taxon>Bacteroides</taxon>
    </lineage>
</organism>
<evidence type="ECO:0000313" key="2">
    <source>
        <dbReference type="Proteomes" id="UP000283680"/>
    </source>
</evidence>
<name>A0A412B5W6_BACUN</name>
<gene>
    <name evidence="1" type="ORF">DWY92_18265</name>
</gene>
<dbReference type="Proteomes" id="UP000283680">
    <property type="component" value="Unassembled WGS sequence"/>
</dbReference>
<sequence length="204" mass="23453">MEIDIANMVSALGTLAAAYFAYNQYTKNKMTDLKVEYFKKEEERKSYRRSENSARVFGELWRVLYETKADRVYIVQPHPLGHVAFLSIQFEVKRKGIAGMRENVQSLPMSEVAVFAKSLAENLFMFYSDIDSQVKDRVVKSLLSTNGCRSVAIKRLNSSQDWVGNIFCEFTDDTGMGEDELHKVLHEAAVNIQYILPEFREVKL</sequence>
<evidence type="ECO:0000313" key="1">
    <source>
        <dbReference type="EMBL" id="RGQ47828.1"/>
    </source>
</evidence>
<dbReference type="AlphaFoldDB" id="A0A412B5W6"/>
<comment type="caution">
    <text evidence="1">The sequence shown here is derived from an EMBL/GenBank/DDBJ whole genome shotgun (WGS) entry which is preliminary data.</text>
</comment>
<accession>A0A412B5W6</accession>
<proteinExistence type="predicted"/>